<keyword evidence="1" id="KW-0472">Membrane</keyword>
<proteinExistence type="predicted"/>
<protein>
    <recommendedName>
        <fullName evidence="4">Glycosyltransferase 2-like domain-containing protein</fullName>
    </recommendedName>
</protein>
<comment type="caution">
    <text evidence="2">The sequence shown here is derived from an EMBL/GenBank/DDBJ whole genome shotgun (WGS) entry which is preliminary data.</text>
</comment>
<dbReference type="AlphaFoldDB" id="A0A2N1UP30"/>
<sequence length="495" mass="58530">MFSKQDYIKYRFLEIIPGALTWTTFFVAIIISFIQPIWAIYFIIVFDLYWFFRILYFLVYVFISWRRFRKDIKINWFKKVQIISDWEKILHLIFLPSYKEGIEVFKTTFENLIKINYPLNKFIIILTGEERDKENFLKNAEIIQKEFGDKFYKLFVFVHPKNLHGDLPGKSSNITWAGERIKEYIDQEKISYENIIVSSFDLDSCPNVQYFSCLTYKYLTHPNPTRVSYQPLILFHNNIWDAPALARIVANGASFWLLTELVKHEKLITFSSHSMSFKALVDVGFWQRDMVSEDSRIYLQAIAHYHGDYSIVPIYIPISMDAVLGKTFWRSMIGIYKQQQRWAYGIENFPFMVWYFKKNQVPFLKRIHFYYNQLEGGFFWAVAPILIFILGWLPLFVASHRGIGSAIIQMAPHILEIIMNACMVGIFTLCVLSTIILPACPQRYKKTKWLLMILQWVLLPITLIIFSAIPAIDAQTRLMLGRYLGYNVTEKARKK</sequence>
<accession>A0A2N1UP30</accession>
<reference evidence="2 3" key="1">
    <citation type="journal article" date="2017" name="ISME J.">
        <title>Potential for microbial H2 and metal transformations associated with novel bacteria and archaea in deep terrestrial subsurface sediments.</title>
        <authorList>
            <person name="Hernsdorf A.W."/>
            <person name="Amano Y."/>
            <person name="Miyakawa K."/>
            <person name="Ise K."/>
            <person name="Suzuki Y."/>
            <person name="Anantharaman K."/>
            <person name="Probst A."/>
            <person name="Burstein D."/>
            <person name="Thomas B.C."/>
            <person name="Banfield J.F."/>
        </authorList>
    </citation>
    <scope>NUCLEOTIDE SEQUENCE [LARGE SCALE GENOMIC DNA]</scope>
    <source>
        <strain evidence="2">HGW-Kuenenbacteria-1</strain>
    </source>
</reference>
<dbReference type="EMBL" id="PGYQ01000001">
    <property type="protein sequence ID" value="PKL72656.1"/>
    <property type="molecule type" value="Genomic_DNA"/>
</dbReference>
<keyword evidence="1" id="KW-0812">Transmembrane</keyword>
<evidence type="ECO:0008006" key="4">
    <source>
        <dbReference type="Google" id="ProtNLM"/>
    </source>
</evidence>
<feature type="transmembrane region" description="Helical" evidence="1">
    <location>
        <begin position="449"/>
        <end position="472"/>
    </location>
</feature>
<evidence type="ECO:0000313" key="2">
    <source>
        <dbReference type="EMBL" id="PKL72656.1"/>
    </source>
</evidence>
<feature type="transmembrane region" description="Helical" evidence="1">
    <location>
        <begin position="417"/>
        <end position="437"/>
    </location>
</feature>
<feature type="transmembrane region" description="Helical" evidence="1">
    <location>
        <begin position="40"/>
        <end position="63"/>
    </location>
</feature>
<name>A0A2N1UP30_9BACT</name>
<organism evidence="2 3">
    <name type="scientific">Candidatus Kuenenbacteria bacterium HGW-Kuenenbacteria-1</name>
    <dbReference type="NCBI Taxonomy" id="2013812"/>
    <lineage>
        <taxon>Bacteria</taxon>
        <taxon>Candidatus Kueneniibacteriota</taxon>
    </lineage>
</organism>
<evidence type="ECO:0000313" key="3">
    <source>
        <dbReference type="Proteomes" id="UP000233414"/>
    </source>
</evidence>
<dbReference type="InterPro" id="IPR029044">
    <property type="entry name" value="Nucleotide-diphossugar_trans"/>
</dbReference>
<dbReference type="PANTHER" id="PTHR36851:SF1">
    <property type="entry name" value="GLYCO_TRANS_2-LIKE DOMAIN-CONTAINING PROTEIN"/>
    <property type="match status" value="1"/>
</dbReference>
<keyword evidence="1" id="KW-1133">Transmembrane helix</keyword>
<gene>
    <name evidence="2" type="ORF">CVV26_00075</name>
</gene>
<evidence type="ECO:0000256" key="1">
    <source>
        <dbReference type="SAM" id="Phobius"/>
    </source>
</evidence>
<dbReference type="Proteomes" id="UP000233414">
    <property type="component" value="Unassembled WGS sequence"/>
</dbReference>
<dbReference type="Gene3D" id="3.90.550.10">
    <property type="entry name" value="Spore Coat Polysaccharide Biosynthesis Protein SpsA, Chain A"/>
    <property type="match status" value="1"/>
</dbReference>
<feature type="transmembrane region" description="Helical" evidence="1">
    <location>
        <begin position="378"/>
        <end position="397"/>
    </location>
</feature>
<dbReference type="PANTHER" id="PTHR36851">
    <property type="entry name" value="UNNAMED PRODUCT"/>
    <property type="match status" value="1"/>
</dbReference>
<dbReference type="SUPFAM" id="SSF53448">
    <property type="entry name" value="Nucleotide-diphospho-sugar transferases"/>
    <property type="match status" value="1"/>
</dbReference>
<feature type="transmembrane region" description="Helical" evidence="1">
    <location>
        <begin position="12"/>
        <end position="34"/>
    </location>
</feature>